<reference evidence="13 14" key="1">
    <citation type="submission" date="2024-07" db="EMBL/GenBank/DDBJ databases">
        <authorList>
            <person name="Hebao G."/>
        </authorList>
    </citation>
    <scope>NUCLEOTIDE SEQUENCE [LARGE SCALE GENOMIC DNA]</scope>
    <source>
        <strain evidence="13 14">ACCC 02193</strain>
    </source>
</reference>
<keyword evidence="5 12" id="KW-0285">Flavoprotein</keyword>
<evidence type="ECO:0000256" key="6">
    <source>
        <dbReference type="ARBA" id="ARBA00022679"/>
    </source>
</evidence>
<evidence type="ECO:0000256" key="12">
    <source>
        <dbReference type="PIRNR" id="PIRNR006268"/>
    </source>
</evidence>
<sequence length="321" mass="35084">MPADARLYAYSAVLMGSPILLKLAEHDEKLAGDVFRLIRQQENLFTVNRAGSQLMAVNAAAGSHPVAVSAPVFALIKRAREVSLLAGSCFNFAIGPLVKRWKIGFQGDSVPPAHELQALLALTDPARVQLDEQQQTVFLPQPGMEIDLGAIAKGYIADVVRDFLHQRGCFCGLINLGGNLQTLDAPAGETAWAIGVQLPFGEPGALIGSVAVSNKSVVTSGVYERYFELNGRRYHHILNPQTGYPLDNELLGVTVISDRSLDGDIFTTLLYGLGVEQSLVFLKDYPQIEAIFVTREQQVVLATQQPFRLLDERWRVIDSTV</sequence>
<name>A0ABV4EA99_9GAMM</name>
<evidence type="ECO:0000256" key="9">
    <source>
        <dbReference type="ARBA" id="ARBA00022842"/>
    </source>
</evidence>
<dbReference type="RefSeq" id="WP_369896067.1">
    <property type="nucleotide sequence ID" value="NZ_JBGFFX010000009.1"/>
</dbReference>
<keyword evidence="7 12" id="KW-0479">Metal-binding</keyword>
<keyword evidence="9 12" id="KW-0460">Magnesium</keyword>
<dbReference type="GO" id="GO:0016740">
    <property type="term" value="F:transferase activity"/>
    <property type="evidence" value="ECO:0007669"/>
    <property type="project" value="UniProtKB-KW"/>
</dbReference>
<evidence type="ECO:0000256" key="3">
    <source>
        <dbReference type="ARBA" id="ARBA00011955"/>
    </source>
</evidence>
<comment type="similarity">
    <text evidence="2 12">Belongs to the ApbE family.</text>
</comment>
<dbReference type="PIRSF" id="PIRSF006268">
    <property type="entry name" value="ApbE"/>
    <property type="match status" value="1"/>
</dbReference>
<dbReference type="SUPFAM" id="SSF143631">
    <property type="entry name" value="ApbE-like"/>
    <property type="match status" value="1"/>
</dbReference>
<evidence type="ECO:0000256" key="2">
    <source>
        <dbReference type="ARBA" id="ARBA00008282"/>
    </source>
</evidence>
<comment type="catalytic activity">
    <reaction evidence="11 12">
        <text>L-threonyl-[protein] + FAD = FMN-L-threonyl-[protein] + AMP + H(+)</text>
        <dbReference type="Rhea" id="RHEA:36847"/>
        <dbReference type="Rhea" id="RHEA-COMP:11060"/>
        <dbReference type="Rhea" id="RHEA-COMP:11061"/>
        <dbReference type="ChEBI" id="CHEBI:15378"/>
        <dbReference type="ChEBI" id="CHEBI:30013"/>
        <dbReference type="ChEBI" id="CHEBI:57692"/>
        <dbReference type="ChEBI" id="CHEBI:74257"/>
        <dbReference type="ChEBI" id="CHEBI:456215"/>
        <dbReference type="EC" id="2.7.1.180"/>
    </reaction>
</comment>
<proteinExistence type="inferred from homology"/>
<comment type="cofactor">
    <cofactor evidence="1">
        <name>Mg(2+)</name>
        <dbReference type="ChEBI" id="CHEBI:18420"/>
    </cofactor>
</comment>
<evidence type="ECO:0000256" key="5">
    <source>
        <dbReference type="ARBA" id="ARBA00022630"/>
    </source>
</evidence>
<evidence type="ECO:0000313" key="13">
    <source>
        <dbReference type="EMBL" id="MEY8771831.1"/>
    </source>
</evidence>
<dbReference type="EC" id="2.7.1.180" evidence="3 12"/>
<dbReference type="InterPro" id="IPR003374">
    <property type="entry name" value="ApbE-like_sf"/>
</dbReference>
<protein>
    <recommendedName>
        <fullName evidence="4 12">FAD:protein FMN transferase</fullName>
        <ecNumber evidence="3 12">2.7.1.180</ecNumber>
    </recommendedName>
    <alternativeName>
        <fullName evidence="10 12">Flavin transferase</fullName>
    </alternativeName>
</protein>
<dbReference type="Pfam" id="PF02424">
    <property type="entry name" value="ApbE"/>
    <property type="match status" value="1"/>
</dbReference>
<dbReference type="InterPro" id="IPR024932">
    <property type="entry name" value="ApbE"/>
</dbReference>
<accession>A0ABV4EA99</accession>
<dbReference type="Gene3D" id="3.10.520.10">
    <property type="entry name" value="ApbE-like domains"/>
    <property type="match status" value="1"/>
</dbReference>
<keyword evidence="8 12" id="KW-0274">FAD</keyword>
<dbReference type="PANTHER" id="PTHR30040">
    <property type="entry name" value="THIAMINE BIOSYNTHESIS LIPOPROTEIN APBE"/>
    <property type="match status" value="1"/>
</dbReference>
<dbReference type="PANTHER" id="PTHR30040:SF2">
    <property type="entry name" value="FAD:PROTEIN FMN TRANSFERASE"/>
    <property type="match status" value="1"/>
</dbReference>
<evidence type="ECO:0000313" key="14">
    <source>
        <dbReference type="Proteomes" id="UP001565243"/>
    </source>
</evidence>
<evidence type="ECO:0000256" key="7">
    <source>
        <dbReference type="ARBA" id="ARBA00022723"/>
    </source>
</evidence>
<dbReference type="Proteomes" id="UP001565243">
    <property type="component" value="Unassembled WGS sequence"/>
</dbReference>
<keyword evidence="14" id="KW-1185">Reference proteome</keyword>
<evidence type="ECO:0000256" key="8">
    <source>
        <dbReference type="ARBA" id="ARBA00022827"/>
    </source>
</evidence>
<dbReference type="EMBL" id="JBGFFX010000009">
    <property type="protein sequence ID" value="MEY8771831.1"/>
    <property type="molecule type" value="Genomic_DNA"/>
</dbReference>
<evidence type="ECO:0000256" key="1">
    <source>
        <dbReference type="ARBA" id="ARBA00001946"/>
    </source>
</evidence>
<keyword evidence="6 12" id="KW-0808">Transferase</keyword>
<evidence type="ECO:0000256" key="4">
    <source>
        <dbReference type="ARBA" id="ARBA00016337"/>
    </source>
</evidence>
<organism evidence="13 14">
    <name type="scientific">Erwinia aeris</name>
    <dbReference type="NCBI Taxonomy" id="3239803"/>
    <lineage>
        <taxon>Bacteria</taxon>
        <taxon>Pseudomonadati</taxon>
        <taxon>Pseudomonadota</taxon>
        <taxon>Gammaproteobacteria</taxon>
        <taxon>Enterobacterales</taxon>
        <taxon>Erwiniaceae</taxon>
        <taxon>Erwinia</taxon>
    </lineage>
</organism>
<comment type="caution">
    <text evidence="13">The sequence shown here is derived from an EMBL/GenBank/DDBJ whole genome shotgun (WGS) entry which is preliminary data.</text>
</comment>
<evidence type="ECO:0000256" key="10">
    <source>
        <dbReference type="ARBA" id="ARBA00031306"/>
    </source>
</evidence>
<evidence type="ECO:0000256" key="11">
    <source>
        <dbReference type="ARBA" id="ARBA00048540"/>
    </source>
</evidence>
<gene>
    <name evidence="13" type="ORF">AB6T85_15635</name>
</gene>